<gene>
    <name evidence="1" type="ORF">S01H4_14595</name>
</gene>
<dbReference type="AlphaFoldDB" id="X0Z1A2"/>
<proteinExistence type="predicted"/>
<reference evidence="1" key="1">
    <citation type="journal article" date="2014" name="Front. Microbiol.">
        <title>High frequency of phylogenetically diverse reductive dehalogenase-homologous genes in deep subseafloor sedimentary metagenomes.</title>
        <authorList>
            <person name="Kawai M."/>
            <person name="Futagami T."/>
            <person name="Toyoda A."/>
            <person name="Takaki Y."/>
            <person name="Nishi S."/>
            <person name="Hori S."/>
            <person name="Arai W."/>
            <person name="Tsubouchi T."/>
            <person name="Morono Y."/>
            <person name="Uchiyama I."/>
            <person name="Ito T."/>
            <person name="Fujiyama A."/>
            <person name="Inagaki F."/>
            <person name="Takami H."/>
        </authorList>
    </citation>
    <scope>NUCLEOTIDE SEQUENCE</scope>
    <source>
        <strain evidence="1">Expedition CK06-06</strain>
    </source>
</reference>
<comment type="caution">
    <text evidence="1">The sequence shown here is derived from an EMBL/GenBank/DDBJ whole genome shotgun (WGS) entry which is preliminary data.</text>
</comment>
<name>X0Z1A2_9ZZZZ</name>
<accession>X0Z1A2</accession>
<protein>
    <submittedName>
        <fullName evidence="1">Uncharacterized protein</fullName>
    </submittedName>
</protein>
<dbReference type="EMBL" id="BART01006398">
    <property type="protein sequence ID" value="GAG62840.1"/>
    <property type="molecule type" value="Genomic_DNA"/>
</dbReference>
<organism evidence="1">
    <name type="scientific">marine sediment metagenome</name>
    <dbReference type="NCBI Taxonomy" id="412755"/>
    <lineage>
        <taxon>unclassified sequences</taxon>
        <taxon>metagenomes</taxon>
        <taxon>ecological metagenomes</taxon>
    </lineage>
</organism>
<feature type="non-terminal residue" evidence="1">
    <location>
        <position position="1"/>
    </location>
</feature>
<sequence>RVIKREEGYILPDIKLYVDSKMGADLQTAGYSILWDENYPEYKIKQRMIVRLFPNDYGITFYKNKSDKYDFLVCLQMYNLKKKRGLK</sequence>
<evidence type="ECO:0000313" key="1">
    <source>
        <dbReference type="EMBL" id="GAG62840.1"/>
    </source>
</evidence>